<dbReference type="InterPro" id="IPR006094">
    <property type="entry name" value="Oxid_FAD_bind_N"/>
</dbReference>
<dbReference type="GO" id="GO:0009252">
    <property type="term" value="P:peptidoglycan biosynthetic process"/>
    <property type="evidence" value="ECO:0007669"/>
    <property type="project" value="UniProtKB-UniRule"/>
</dbReference>
<accession>A0A7W3R6B4</accession>
<dbReference type="UniPathway" id="UPA00219"/>
<dbReference type="PROSITE" id="PS51387">
    <property type="entry name" value="FAD_PCMH"/>
    <property type="match status" value="1"/>
</dbReference>
<keyword evidence="8 17" id="KW-0285">Flavoprotein</keyword>
<evidence type="ECO:0000256" key="2">
    <source>
        <dbReference type="ARBA" id="ARBA00003921"/>
    </source>
</evidence>
<dbReference type="NCBIfam" id="NF010478">
    <property type="entry name" value="PRK13903.1"/>
    <property type="match status" value="1"/>
</dbReference>
<evidence type="ECO:0000256" key="14">
    <source>
        <dbReference type="ARBA" id="ARBA00023306"/>
    </source>
</evidence>
<organism evidence="19 20">
    <name type="scientific">Thermomonospora cellulosilytica</name>
    <dbReference type="NCBI Taxonomy" id="1411118"/>
    <lineage>
        <taxon>Bacteria</taxon>
        <taxon>Bacillati</taxon>
        <taxon>Actinomycetota</taxon>
        <taxon>Actinomycetes</taxon>
        <taxon>Streptosporangiales</taxon>
        <taxon>Thermomonosporaceae</taxon>
        <taxon>Thermomonospora</taxon>
    </lineage>
</organism>
<protein>
    <recommendedName>
        <fullName evidence="17">UDP-N-acetylenolpyruvoylglucosamine reductase</fullName>
        <ecNumber evidence="17">1.3.1.98</ecNumber>
    </recommendedName>
    <alternativeName>
        <fullName evidence="17">UDP-N-acetylmuramate dehydrogenase</fullName>
    </alternativeName>
</protein>
<feature type="active site" description="Proton donor" evidence="17">
    <location>
        <position position="245"/>
    </location>
</feature>
<evidence type="ECO:0000256" key="11">
    <source>
        <dbReference type="ARBA" id="ARBA00022960"/>
    </source>
</evidence>
<dbReference type="InterPro" id="IPR003170">
    <property type="entry name" value="MurB"/>
</dbReference>
<keyword evidence="9 17" id="KW-0274">FAD</keyword>
<name>A0A7W3R6B4_9ACTN</name>
<evidence type="ECO:0000259" key="18">
    <source>
        <dbReference type="PROSITE" id="PS51387"/>
    </source>
</evidence>
<dbReference type="InterPro" id="IPR011601">
    <property type="entry name" value="MurB_C"/>
</dbReference>
<sequence length="358" mass="38163">MAVHCENVKLAAYTTLRLGGPARRFIEAATEDELVEAVRRADEDGQPVLVLGGGSNLVVSDDGFPGTVVHVASRGVAYRADRDRPGKVLVTAQAGEEWDPFVARCVADGLAGVECLSGIPGLVGGTPIQNVGAYGQDVAETIVAVRVYDRHTRRVVTVDHAACGFTYRNSVFKGTDRYVVLEVTFALEEAEESRPVAYAELARALGVRPGDRVPLRDARKTVLELRRGKGMVLDPADPDTRSAGSFFTNPILDAGQLAELERRVAERLGPDVTFPRYPETGGRTKTSAAWLIDKAGFGKGHALGPVRISTKHTLALTNPDGAGTTADLLALARQVRDGVRAAFGVELVNEPVMVGVSL</sequence>
<keyword evidence="20" id="KW-1185">Reference proteome</keyword>
<evidence type="ECO:0000256" key="5">
    <source>
        <dbReference type="ARBA" id="ARBA00010485"/>
    </source>
</evidence>
<dbReference type="GO" id="GO:0008360">
    <property type="term" value="P:regulation of cell shape"/>
    <property type="evidence" value="ECO:0007669"/>
    <property type="project" value="UniProtKB-KW"/>
</dbReference>
<evidence type="ECO:0000313" key="20">
    <source>
        <dbReference type="Proteomes" id="UP000539313"/>
    </source>
</evidence>
<dbReference type="RefSeq" id="WP_119728403.1">
    <property type="nucleotide sequence ID" value="NZ_JACJII010000001.1"/>
</dbReference>
<dbReference type="GO" id="GO:0071555">
    <property type="term" value="P:cell wall organization"/>
    <property type="evidence" value="ECO:0007669"/>
    <property type="project" value="UniProtKB-KW"/>
</dbReference>
<dbReference type="EC" id="1.3.1.98" evidence="17"/>
<dbReference type="InterPro" id="IPR036318">
    <property type="entry name" value="FAD-bd_PCMH-like_sf"/>
</dbReference>
<dbReference type="Gene3D" id="3.30.465.10">
    <property type="match status" value="1"/>
</dbReference>
<dbReference type="GO" id="GO:0005829">
    <property type="term" value="C:cytosol"/>
    <property type="evidence" value="ECO:0007669"/>
    <property type="project" value="TreeGrafter"/>
</dbReference>
<dbReference type="GO" id="GO:0051301">
    <property type="term" value="P:cell division"/>
    <property type="evidence" value="ECO:0007669"/>
    <property type="project" value="UniProtKB-KW"/>
</dbReference>
<comment type="subcellular location">
    <subcellularLocation>
        <location evidence="3 17">Cytoplasm</location>
    </subcellularLocation>
</comment>
<evidence type="ECO:0000256" key="6">
    <source>
        <dbReference type="ARBA" id="ARBA00022490"/>
    </source>
</evidence>
<evidence type="ECO:0000313" key="19">
    <source>
        <dbReference type="EMBL" id="MBA9001336.1"/>
    </source>
</evidence>
<evidence type="ECO:0000256" key="7">
    <source>
        <dbReference type="ARBA" id="ARBA00022618"/>
    </source>
</evidence>
<dbReference type="AlphaFoldDB" id="A0A7W3R6B4"/>
<comment type="catalytic activity">
    <reaction evidence="16 17">
        <text>UDP-N-acetyl-alpha-D-muramate + NADP(+) = UDP-N-acetyl-3-O-(1-carboxyvinyl)-alpha-D-glucosamine + NADPH + H(+)</text>
        <dbReference type="Rhea" id="RHEA:12248"/>
        <dbReference type="ChEBI" id="CHEBI:15378"/>
        <dbReference type="ChEBI" id="CHEBI:57783"/>
        <dbReference type="ChEBI" id="CHEBI:58349"/>
        <dbReference type="ChEBI" id="CHEBI:68483"/>
        <dbReference type="ChEBI" id="CHEBI:70757"/>
        <dbReference type="EC" id="1.3.1.98"/>
    </reaction>
</comment>
<dbReference type="SUPFAM" id="SSF56194">
    <property type="entry name" value="Uridine diphospho-N-Acetylenolpyruvylglucosamine reductase, MurB, C-terminal domain"/>
    <property type="match status" value="1"/>
</dbReference>
<evidence type="ECO:0000256" key="13">
    <source>
        <dbReference type="ARBA" id="ARBA00023002"/>
    </source>
</evidence>
<comment type="caution">
    <text evidence="19">The sequence shown here is derived from an EMBL/GenBank/DDBJ whole genome shotgun (WGS) entry which is preliminary data.</text>
</comment>
<dbReference type="Gene3D" id="3.90.78.10">
    <property type="entry name" value="UDP-N-acetylenolpyruvoylglucosamine reductase, C-terminal domain"/>
    <property type="match status" value="1"/>
</dbReference>
<dbReference type="EMBL" id="JACJII010000001">
    <property type="protein sequence ID" value="MBA9001336.1"/>
    <property type="molecule type" value="Genomic_DNA"/>
</dbReference>
<dbReference type="Gene3D" id="3.30.43.10">
    <property type="entry name" value="Uridine Diphospho-n-acetylenolpyruvylglucosamine Reductase, domain 2"/>
    <property type="match status" value="1"/>
</dbReference>
<dbReference type="PANTHER" id="PTHR21071">
    <property type="entry name" value="UDP-N-ACETYLENOLPYRUVOYLGLUCOSAMINE REDUCTASE"/>
    <property type="match status" value="1"/>
</dbReference>
<dbReference type="GO" id="GO:0071949">
    <property type="term" value="F:FAD binding"/>
    <property type="evidence" value="ECO:0007669"/>
    <property type="project" value="InterPro"/>
</dbReference>
<dbReference type="InterPro" id="IPR036635">
    <property type="entry name" value="MurB_C_sf"/>
</dbReference>
<comment type="function">
    <text evidence="2 17">Cell wall formation.</text>
</comment>
<gene>
    <name evidence="17" type="primary">murB</name>
    <name evidence="19" type="ORF">HNR21_000218</name>
</gene>
<keyword evidence="10 17" id="KW-0521">NADP</keyword>
<keyword evidence="13 17" id="KW-0560">Oxidoreductase</keyword>
<dbReference type="InterPro" id="IPR016169">
    <property type="entry name" value="FAD-bd_PCMH_sub2"/>
</dbReference>
<keyword evidence="6 17" id="KW-0963">Cytoplasm</keyword>
<evidence type="ECO:0000256" key="3">
    <source>
        <dbReference type="ARBA" id="ARBA00004496"/>
    </source>
</evidence>
<dbReference type="PANTHER" id="PTHR21071:SF4">
    <property type="entry name" value="UDP-N-ACETYLENOLPYRUVOYLGLUCOSAMINE REDUCTASE"/>
    <property type="match status" value="1"/>
</dbReference>
<dbReference type="InterPro" id="IPR016166">
    <property type="entry name" value="FAD-bd_PCMH"/>
</dbReference>
<keyword evidence="7 17" id="KW-0132">Cell division</keyword>
<keyword evidence="14 17" id="KW-0131">Cell cycle</keyword>
<evidence type="ECO:0000256" key="15">
    <source>
        <dbReference type="ARBA" id="ARBA00023316"/>
    </source>
</evidence>
<feature type="active site" evidence="17">
    <location>
        <position position="168"/>
    </location>
</feature>
<dbReference type="GO" id="GO:0008762">
    <property type="term" value="F:UDP-N-acetylmuramate dehydrogenase activity"/>
    <property type="evidence" value="ECO:0007669"/>
    <property type="project" value="UniProtKB-UniRule"/>
</dbReference>
<keyword evidence="11 17" id="KW-0133">Cell shape</keyword>
<feature type="domain" description="FAD-binding PCMH-type" evidence="18">
    <location>
        <begin position="18"/>
        <end position="190"/>
    </location>
</feature>
<evidence type="ECO:0000256" key="1">
    <source>
        <dbReference type="ARBA" id="ARBA00001974"/>
    </source>
</evidence>
<keyword evidence="15 17" id="KW-0961">Cell wall biogenesis/degradation</keyword>
<comment type="similarity">
    <text evidence="5 17">Belongs to the MurB family.</text>
</comment>
<dbReference type="SUPFAM" id="SSF56176">
    <property type="entry name" value="FAD-binding/transporter-associated domain-like"/>
    <property type="match status" value="1"/>
</dbReference>
<keyword evidence="12 17" id="KW-0573">Peptidoglycan synthesis</keyword>
<comment type="pathway">
    <text evidence="4 17">Cell wall biogenesis; peptidoglycan biosynthesis.</text>
</comment>
<dbReference type="InterPro" id="IPR016167">
    <property type="entry name" value="FAD-bd_PCMH_sub1"/>
</dbReference>
<evidence type="ECO:0000256" key="16">
    <source>
        <dbReference type="ARBA" id="ARBA00048914"/>
    </source>
</evidence>
<dbReference type="NCBIfam" id="TIGR00179">
    <property type="entry name" value="murB"/>
    <property type="match status" value="1"/>
</dbReference>
<evidence type="ECO:0000256" key="4">
    <source>
        <dbReference type="ARBA" id="ARBA00004752"/>
    </source>
</evidence>
<feature type="active site" evidence="17">
    <location>
        <position position="350"/>
    </location>
</feature>
<evidence type="ECO:0000256" key="9">
    <source>
        <dbReference type="ARBA" id="ARBA00022827"/>
    </source>
</evidence>
<reference evidence="19 20" key="1">
    <citation type="submission" date="2020-08" db="EMBL/GenBank/DDBJ databases">
        <title>Sequencing the genomes of 1000 actinobacteria strains.</title>
        <authorList>
            <person name="Klenk H.-P."/>
        </authorList>
    </citation>
    <scope>NUCLEOTIDE SEQUENCE [LARGE SCALE GENOMIC DNA]</scope>
    <source>
        <strain evidence="19 20">DSM 45823</strain>
    </source>
</reference>
<evidence type="ECO:0000256" key="17">
    <source>
        <dbReference type="HAMAP-Rule" id="MF_00037"/>
    </source>
</evidence>
<dbReference type="Pfam" id="PF02873">
    <property type="entry name" value="MurB_C"/>
    <property type="match status" value="1"/>
</dbReference>
<comment type="cofactor">
    <cofactor evidence="1 17">
        <name>FAD</name>
        <dbReference type="ChEBI" id="CHEBI:57692"/>
    </cofactor>
</comment>
<proteinExistence type="inferred from homology"/>
<dbReference type="HAMAP" id="MF_00037">
    <property type="entry name" value="MurB"/>
    <property type="match status" value="1"/>
</dbReference>
<dbReference type="Proteomes" id="UP000539313">
    <property type="component" value="Unassembled WGS sequence"/>
</dbReference>
<dbReference type="Pfam" id="PF01565">
    <property type="entry name" value="FAD_binding_4"/>
    <property type="match status" value="1"/>
</dbReference>
<evidence type="ECO:0000256" key="10">
    <source>
        <dbReference type="ARBA" id="ARBA00022857"/>
    </source>
</evidence>
<evidence type="ECO:0000256" key="12">
    <source>
        <dbReference type="ARBA" id="ARBA00022984"/>
    </source>
</evidence>
<evidence type="ECO:0000256" key="8">
    <source>
        <dbReference type="ARBA" id="ARBA00022630"/>
    </source>
</evidence>